<dbReference type="PANTHER" id="PTHR30189:SF1">
    <property type="entry name" value="LPS-ASSEMBLY PROTEIN LPTD"/>
    <property type="match status" value="1"/>
</dbReference>
<sequence>MLRSNFLTILYLRYILFVFVFLSSSPLWAQKPLNPAIDKGPKSTIQLIKADSLVVNSGESQNRTFYGDVQFLHRGVYMNCRKAIHNSGTNNLVAYGKIKINQGDTLTITGDTLYYDGNTRIAKIQGKRVIMTDDEMTLESTKMNYNLNTDLAYYSAPGVIHQDSIQLSSKTGYYNTTTKIFNYFGDVEILHPDFVLCTDSLDYNSITKRADFISYTTITSPDGDLSATEGYYYTDTRKSKFYGRSLVENQEYTLEADTLNFDMLTEEGFGIGNVAFFSKKDSLFLNGDFGEKIASQRLTKMTGNTLMRSVTDGDTLYLRADYIYAYQNIDDVVKKTITIDSIIVTDSLSTDSLLTVSINDSISLEDILPTVTLDPTYIDSTQNIAITDTSTITSPQDSTKSEVNKIQLIIAHGGVKIYRNDFQAICDSLNYNLVDSIITFIRKPIIWSGDSQLEGDTITANMVNNKIKNMFLNQNSFVVAKDSSGNFNQIKGREILAFFDNETRIKQVDVDGNGESIYYALDDYNKLIGLNRVQCGTMRLNFIDRKVKRISFMGSPESKLIPPFEIKSEQKELPNFSWKIDTKPTKEQVIGSNFAVFPASEEPKKE</sequence>
<keyword evidence="1" id="KW-0472">Membrane</keyword>
<dbReference type="Proteomes" id="UP000249873">
    <property type="component" value="Chromosome"/>
</dbReference>
<dbReference type="EMBL" id="CP029480">
    <property type="protein sequence ID" value="AWV98555.1"/>
    <property type="molecule type" value="Genomic_DNA"/>
</dbReference>
<dbReference type="PANTHER" id="PTHR30189">
    <property type="entry name" value="LPS-ASSEMBLY PROTEIN"/>
    <property type="match status" value="1"/>
</dbReference>
<keyword evidence="4" id="KW-1185">Reference proteome</keyword>
<dbReference type="Pfam" id="PF13100">
    <property type="entry name" value="OstA_2"/>
    <property type="match status" value="1"/>
</dbReference>
<dbReference type="GO" id="GO:1990351">
    <property type="term" value="C:transporter complex"/>
    <property type="evidence" value="ECO:0007669"/>
    <property type="project" value="TreeGrafter"/>
</dbReference>
<name>A0A2Z4GBX4_9BACT</name>
<evidence type="ECO:0000313" key="4">
    <source>
        <dbReference type="Proteomes" id="UP000249873"/>
    </source>
</evidence>
<dbReference type="AlphaFoldDB" id="A0A2Z4GBX4"/>
<evidence type="ECO:0000313" key="3">
    <source>
        <dbReference type="EMBL" id="AWV98555.1"/>
    </source>
</evidence>
<dbReference type="InterPro" id="IPR005653">
    <property type="entry name" value="OstA-like_N"/>
</dbReference>
<dbReference type="OrthoDB" id="9805931at2"/>
<dbReference type="Gene3D" id="2.60.450.10">
    <property type="entry name" value="Lipopolysaccharide (LPS) transport protein A like domain"/>
    <property type="match status" value="3"/>
</dbReference>
<keyword evidence="1" id="KW-0998">Cell outer membrane</keyword>
<protein>
    <recommendedName>
        <fullName evidence="2">Organic solvent tolerance-like N-terminal domain-containing protein</fullName>
    </recommendedName>
</protein>
<evidence type="ECO:0000256" key="1">
    <source>
        <dbReference type="ARBA" id="ARBA00023237"/>
    </source>
</evidence>
<organism evidence="3 4">
    <name type="scientific">Arcticibacterium luteifluviistationis</name>
    <dbReference type="NCBI Taxonomy" id="1784714"/>
    <lineage>
        <taxon>Bacteria</taxon>
        <taxon>Pseudomonadati</taxon>
        <taxon>Bacteroidota</taxon>
        <taxon>Cytophagia</taxon>
        <taxon>Cytophagales</taxon>
        <taxon>Leadbetterellaceae</taxon>
        <taxon>Arcticibacterium</taxon>
    </lineage>
</organism>
<proteinExistence type="predicted"/>
<dbReference type="InterPro" id="IPR050218">
    <property type="entry name" value="LptD"/>
</dbReference>
<evidence type="ECO:0000259" key="2">
    <source>
        <dbReference type="Pfam" id="PF13100"/>
    </source>
</evidence>
<dbReference type="GO" id="GO:0009279">
    <property type="term" value="C:cell outer membrane"/>
    <property type="evidence" value="ECO:0007669"/>
    <property type="project" value="TreeGrafter"/>
</dbReference>
<feature type="domain" description="Organic solvent tolerance-like N-terminal" evidence="2">
    <location>
        <begin position="42"/>
        <end position="199"/>
    </location>
</feature>
<gene>
    <name evidence="3" type="ORF">DJ013_10400</name>
</gene>
<dbReference type="KEGG" id="als:DJ013_10400"/>
<reference evidence="3 4" key="1">
    <citation type="submission" date="2018-05" db="EMBL/GenBank/DDBJ databases">
        <title>Complete genome sequence of Arcticibacterium luteifluviistationis SM1504T, a cytophagaceae bacterium isolated from Arctic surface seawater.</title>
        <authorList>
            <person name="Li Y."/>
            <person name="Qin Q.-L."/>
        </authorList>
    </citation>
    <scope>NUCLEOTIDE SEQUENCE [LARGE SCALE GENOMIC DNA]</scope>
    <source>
        <strain evidence="3 4">SM1504</strain>
    </source>
</reference>
<accession>A0A2Z4GBX4</accession>